<dbReference type="GO" id="GO:2001070">
    <property type="term" value="F:starch binding"/>
    <property type="evidence" value="ECO:0007669"/>
    <property type="project" value="TreeGrafter"/>
</dbReference>
<gene>
    <name evidence="7" type="ORF">GPECTOR_12g382</name>
</gene>
<evidence type="ECO:0000256" key="1">
    <source>
        <dbReference type="ARBA" id="ARBA00004470"/>
    </source>
</evidence>
<comment type="caution">
    <text evidence="7">The sequence shown here is derived from an EMBL/GenBank/DDBJ whole genome shotgun (WGS) entry which is preliminary data.</text>
</comment>
<name>A0A150GQ09_GONPE</name>
<keyword evidence="2" id="KW-0150">Chloroplast</keyword>
<organism evidence="7 8">
    <name type="scientific">Gonium pectorale</name>
    <name type="common">Green alga</name>
    <dbReference type="NCBI Taxonomy" id="33097"/>
    <lineage>
        <taxon>Eukaryota</taxon>
        <taxon>Viridiplantae</taxon>
        <taxon>Chlorophyta</taxon>
        <taxon>core chlorophytes</taxon>
        <taxon>Chlorophyceae</taxon>
        <taxon>CS clade</taxon>
        <taxon>Chlamydomonadales</taxon>
        <taxon>Volvocaceae</taxon>
        <taxon>Gonium</taxon>
    </lineage>
</organism>
<dbReference type="AlphaFoldDB" id="A0A150GQ09"/>
<dbReference type="InterPro" id="IPR052495">
    <property type="entry name" value="Alpha-glucan_binding_chloro"/>
</dbReference>
<sequence length="553" mass="59157">MPLSLSDIIAFESDLPGGVAAPAAAPEHKVDELIGRASRVLRDVNTVLQDEEGQRAAPPSNQPHGAEADGGAAAGGVGQQSELSRLIFGGSAQISEREASRTRQALQRSLEAATAGAAANGDGDAAGPGPGRRREGASSSPSPARSPSGSSASTPASVPGPVPQLAPAAPARKALSDWAPLAFAEADLSVPTELRLKSEESLLSEKARSAVLPPLQSVVDLTAAVRPPTRGLDLGSAAAAAAEPAQAAVSDGVSVSEDEVVQGSALGRRLQDGAGRLADGTRFEKLSGTDTGPDGYVKNWEVLRGVTGDGTVQWEECWWQASNRYGLRELGAFKKGTTETGAAWVEEWKEVLYTHPTNLRLVIERSAHKWARDDAGDEWEEKWGECYEEAGRVHKYADKWAKAGVNVWHERWGEDYDGRGACQKWTDKWAERLLPDGGQEQWGDKWTETFGHGKGTKHGEVWSSGSGGDRYNRWWNEEHFGDGRVRKWGNSTSGEYWDTVEHMDTYYNPVPHFGFQHAVGHSPQLWGVPLPPPDEADGSGSEDDGLGVGLGRL</sequence>
<feature type="region of interest" description="Disordered" evidence="6">
    <location>
        <begin position="98"/>
        <end position="168"/>
    </location>
</feature>
<keyword evidence="8" id="KW-1185">Reference proteome</keyword>
<feature type="compositionally biased region" description="Low complexity" evidence="6">
    <location>
        <begin position="111"/>
        <end position="123"/>
    </location>
</feature>
<feature type="compositionally biased region" description="Low complexity" evidence="6">
    <location>
        <begin position="137"/>
        <end position="157"/>
    </location>
</feature>
<proteinExistence type="inferred from homology"/>
<evidence type="ECO:0000313" key="8">
    <source>
        <dbReference type="Proteomes" id="UP000075714"/>
    </source>
</evidence>
<keyword evidence="4" id="KW-0809">Transit peptide</keyword>
<evidence type="ECO:0000256" key="6">
    <source>
        <dbReference type="SAM" id="MobiDB-lite"/>
    </source>
</evidence>
<evidence type="ECO:0000313" key="7">
    <source>
        <dbReference type="EMBL" id="KXZ51420.1"/>
    </source>
</evidence>
<evidence type="ECO:0000256" key="2">
    <source>
        <dbReference type="ARBA" id="ARBA00022528"/>
    </source>
</evidence>
<dbReference type="GO" id="GO:0043036">
    <property type="term" value="C:starch grain"/>
    <property type="evidence" value="ECO:0007669"/>
    <property type="project" value="TreeGrafter"/>
</dbReference>
<keyword evidence="3" id="KW-0934">Plastid</keyword>
<dbReference type="PANTHER" id="PTHR34113:SF2">
    <property type="entry name" value="PROTEIN LIKE EARLY STARVATION, CHLOROPLASTIC"/>
    <property type="match status" value="1"/>
</dbReference>
<reference evidence="8" key="1">
    <citation type="journal article" date="2016" name="Nat. Commun.">
        <title>The Gonium pectorale genome demonstrates co-option of cell cycle regulation during the evolution of multicellularity.</title>
        <authorList>
            <person name="Hanschen E.R."/>
            <person name="Marriage T.N."/>
            <person name="Ferris P.J."/>
            <person name="Hamaji T."/>
            <person name="Toyoda A."/>
            <person name="Fujiyama A."/>
            <person name="Neme R."/>
            <person name="Noguchi H."/>
            <person name="Minakuchi Y."/>
            <person name="Suzuki M."/>
            <person name="Kawai-Toyooka H."/>
            <person name="Smith D.R."/>
            <person name="Sparks H."/>
            <person name="Anderson J."/>
            <person name="Bakaric R."/>
            <person name="Luria V."/>
            <person name="Karger A."/>
            <person name="Kirschner M.W."/>
            <person name="Durand P.M."/>
            <person name="Michod R.E."/>
            <person name="Nozaki H."/>
            <person name="Olson B.J."/>
        </authorList>
    </citation>
    <scope>NUCLEOTIDE SEQUENCE [LARGE SCALE GENOMIC DNA]</scope>
    <source>
        <strain evidence="8">NIES-2863</strain>
    </source>
</reference>
<dbReference type="PANTHER" id="PTHR34113">
    <property type="entry name" value="INACTIVE PURPLE ACID PHOSPHATASE-LIKE PROTEIN"/>
    <property type="match status" value="1"/>
</dbReference>
<evidence type="ECO:0000256" key="3">
    <source>
        <dbReference type="ARBA" id="ARBA00022640"/>
    </source>
</evidence>
<dbReference type="Proteomes" id="UP000075714">
    <property type="component" value="Unassembled WGS sequence"/>
</dbReference>
<protein>
    <submittedName>
        <fullName evidence="7">Uncharacterized protein</fullName>
    </submittedName>
</protein>
<dbReference type="EMBL" id="LSYV01000013">
    <property type="protein sequence ID" value="KXZ51420.1"/>
    <property type="molecule type" value="Genomic_DNA"/>
</dbReference>
<dbReference type="GO" id="GO:2000904">
    <property type="term" value="P:regulation of starch metabolic process"/>
    <property type="evidence" value="ECO:0007669"/>
    <property type="project" value="TreeGrafter"/>
</dbReference>
<dbReference type="GO" id="GO:0009570">
    <property type="term" value="C:chloroplast stroma"/>
    <property type="evidence" value="ECO:0007669"/>
    <property type="project" value="UniProtKB-SubCell"/>
</dbReference>
<evidence type="ECO:0000256" key="5">
    <source>
        <dbReference type="ARBA" id="ARBA00038237"/>
    </source>
</evidence>
<comment type="similarity">
    <text evidence="5">Belongs to the ESV1 family.</text>
</comment>
<comment type="subcellular location">
    <subcellularLocation>
        <location evidence="1">Plastid</location>
        <location evidence="1">Chloroplast stroma</location>
    </subcellularLocation>
</comment>
<dbReference type="OrthoDB" id="343842at2759"/>
<evidence type="ECO:0000256" key="4">
    <source>
        <dbReference type="ARBA" id="ARBA00022946"/>
    </source>
</evidence>
<dbReference type="GO" id="GO:0005982">
    <property type="term" value="P:starch metabolic process"/>
    <property type="evidence" value="ECO:0007669"/>
    <property type="project" value="TreeGrafter"/>
</dbReference>
<feature type="compositionally biased region" description="Acidic residues" evidence="6">
    <location>
        <begin position="534"/>
        <end position="545"/>
    </location>
</feature>
<feature type="region of interest" description="Disordered" evidence="6">
    <location>
        <begin position="528"/>
        <end position="553"/>
    </location>
</feature>
<dbReference type="STRING" id="33097.A0A150GQ09"/>
<accession>A0A150GQ09</accession>
<feature type="region of interest" description="Disordered" evidence="6">
    <location>
        <begin position="48"/>
        <end position="78"/>
    </location>
</feature>